<protein>
    <submittedName>
        <fullName evidence="1 2">Uncharacterized protein</fullName>
    </submittedName>
</protein>
<reference evidence="1 2" key="1">
    <citation type="journal article" date="2010" name="Nature">
        <title>Genome sequence of the palaeopolyploid soybean.</title>
        <authorList>
            <person name="Schmutz J."/>
            <person name="Cannon S.B."/>
            <person name="Schlueter J."/>
            <person name="Ma J."/>
            <person name="Mitros T."/>
            <person name="Nelson W."/>
            <person name="Hyten D.L."/>
            <person name="Song Q."/>
            <person name="Thelen J.J."/>
            <person name="Cheng J."/>
            <person name="Xu D."/>
            <person name="Hellsten U."/>
            <person name="May G.D."/>
            <person name="Yu Y."/>
            <person name="Sakurai T."/>
            <person name="Umezawa T."/>
            <person name="Bhattacharyya M.K."/>
            <person name="Sandhu D."/>
            <person name="Valliyodan B."/>
            <person name="Lindquist E."/>
            <person name="Peto M."/>
            <person name="Grant D."/>
            <person name="Shu S."/>
            <person name="Goodstein D."/>
            <person name="Barry K."/>
            <person name="Futrell-Griggs M."/>
            <person name="Abernathy B."/>
            <person name="Du J."/>
            <person name="Tian Z."/>
            <person name="Zhu L."/>
            <person name="Gill N."/>
            <person name="Joshi T."/>
            <person name="Libault M."/>
            <person name="Sethuraman A."/>
            <person name="Zhang X.-C."/>
            <person name="Shinozaki K."/>
            <person name="Nguyen H.T."/>
            <person name="Wing R.A."/>
            <person name="Cregan P."/>
            <person name="Specht J."/>
            <person name="Grimwood J."/>
            <person name="Rokhsar D."/>
            <person name="Stacey G."/>
            <person name="Shoemaker R.C."/>
            <person name="Jackson S.A."/>
        </authorList>
    </citation>
    <scope>NUCLEOTIDE SEQUENCE</scope>
    <source>
        <strain evidence="2">cv. Williams 82</strain>
        <tissue evidence="1">Callus</tissue>
    </source>
</reference>
<dbReference type="Gramene" id="KRG89302">
    <property type="protein sequence ID" value="KRG89302"/>
    <property type="gene ID" value="GLYMA_20G014600"/>
</dbReference>
<evidence type="ECO:0000313" key="2">
    <source>
        <dbReference type="EnsemblPlants" id="KRG89302"/>
    </source>
</evidence>
<dbReference type="InParanoid" id="A0A0R0EF14"/>
<name>A0A0R0EF14_SOYBN</name>
<dbReference type="EnsemblPlants" id="KRG89303">
    <property type="protein sequence ID" value="KRG89303"/>
    <property type="gene ID" value="GLYMA_20G014600"/>
</dbReference>
<dbReference type="EnsemblPlants" id="KRG89302">
    <property type="protein sequence ID" value="KRG89302"/>
    <property type="gene ID" value="GLYMA_20G014600"/>
</dbReference>
<organism evidence="1">
    <name type="scientific">Glycine max</name>
    <name type="common">Soybean</name>
    <name type="synonym">Glycine hispida</name>
    <dbReference type="NCBI Taxonomy" id="3847"/>
    <lineage>
        <taxon>Eukaryota</taxon>
        <taxon>Viridiplantae</taxon>
        <taxon>Streptophyta</taxon>
        <taxon>Embryophyta</taxon>
        <taxon>Tracheophyta</taxon>
        <taxon>Spermatophyta</taxon>
        <taxon>Magnoliopsida</taxon>
        <taxon>eudicotyledons</taxon>
        <taxon>Gunneridae</taxon>
        <taxon>Pentapetalae</taxon>
        <taxon>rosids</taxon>
        <taxon>fabids</taxon>
        <taxon>Fabales</taxon>
        <taxon>Fabaceae</taxon>
        <taxon>Papilionoideae</taxon>
        <taxon>50 kb inversion clade</taxon>
        <taxon>NPAAA clade</taxon>
        <taxon>indigoferoid/millettioid clade</taxon>
        <taxon>Phaseoleae</taxon>
        <taxon>Glycine</taxon>
        <taxon>Glycine subgen. Soja</taxon>
    </lineage>
</organism>
<keyword evidence="3" id="KW-1185">Reference proteome</keyword>
<evidence type="ECO:0000313" key="3">
    <source>
        <dbReference type="Proteomes" id="UP000008827"/>
    </source>
</evidence>
<sequence length="98" mass="11250">MQFLGSQILGDFVEKYNQITDPFPDYMLSLKPLHILSHHSCLASKKIVDEKIFTSLISTYDLDESIAANPRISFVPLFDQDHIQPIVLTKKNKNIYNP</sequence>
<dbReference type="EMBL" id="CM000853">
    <property type="protein sequence ID" value="KRG89302.1"/>
    <property type="molecule type" value="Genomic_DNA"/>
</dbReference>
<dbReference type="AlphaFoldDB" id="A0A0R0EF14"/>
<reference evidence="2" key="2">
    <citation type="submission" date="2018-02" db="UniProtKB">
        <authorList>
            <consortium name="EnsemblPlants"/>
        </authorList>
    </citation>
    <scope>IDENTIFICATION</scope>
    <source>
        <strain evidence="2">Williams 82</strain>
    </source>
</reference>
<gene>
    <name evidence="1" type="ORF">GLYMA_20G014600</name>
</gene>
<dbReference type="Gramene" id="KRG89303">
    <property type="protein sequence ID" value="KRG89303"/>
    <property type="gene ID" value="GLYMA_20G014600"/>
</dbReference>
<reference evidence="1" key="3">
    <citation type="submission" date="2018-07" db="EMBL/GenBank/DDBJ databases">
        <title>WGS assembly of Glycine max.</title>
        <authorList>
            <person name="Schmutz J."/>
            <person name="Cannon S."/>
            <person name="Schlueter J."/>
            <person name="Ma J."/>
            <person name="Mitros T."/>
            <person name="Nelson W."/>
            <person name="Hyten D."/>
            <person name="Song Q."/>
            <person name="Thelen J."/>
            <person name="Cheng J."/>
            <person name="Xu D."/>
            <person name="Hellsten U."/>
            <person name="May G."/>
            <person name="Yu Y."/>
            <person name="Sakurai T."/>
            <person name="Umezawa T."/>
            <person name="Bhattacharyya M."/>
            <person name="Sandhu D."/>
            <person name="Valliyodan B."/>
            <person name="Lindquist E."/>
            <person name="Peto M."/>
            <person name="Grant D."/>
            <person name="Shu S."/>
            <person name="Goodstein D."/>
            <person name="Barry K."/>
            <person name="Futrell-Griggs M."/>
            <person name="Abernathy B."/>
            <person name="Du J."/>
            <person name="Tian Z."/>
            <person name="Zhu L."/>
            <person name="Gill N."/>
            <person name="Joshi T."/>
            <person name="Libault M."/>
            <person name="Sethuraman A."/>
            <person name="Zhang X."/>
            <person name="Shinozaki K."/>
            <person name="Nguyen H."/>
            <person name="Wing R."/>
            <person name="Cregan P."/>
            <person name="Specht J."/>
            <person name="Grimwood J."/>
            <person name="Rokhsar D."/>
            <person name="Stacey G."/>
            <person name="Shoemaker R."/>
            <person name="Jackson S."/>
        </authorList>
    </citation>
    <scope>NUCLEOTIDE SEQUENCE</scope>
    <source>
        <tissue evidence="1">Callus</tissue>
    </source>
</reference>
<dbReference type="Proteomes" id="UP000008827">
    <property type="component" value="Chromosome 20"/>
</dbReference>
<accession>A0A0R0EF14</accession>
<proteinExistence type="predicted"/>
<dbReference type="EMBL" id="CM000853">
    <property type="protein sequence ID" value="KRG89303.1"/>
    <property type="molecule type" value="Genomic_DNA"/>
</dbReference>
<evidence type="ECO:0000313" key="1">
    <source>
        <dbReference type="EMBL" id="KRG89303.1"/>
    </source>
</evidence>